<keyword evidence="9 11" id="KW-0239">DNA-directed DNA polymerase</keyword>
<dbReference type="CDD" id="cd18137">
    <property type="entry name" value="HLD_clamp_pol_III_gamma_tau"/>
    <property type="match status" value="1"/>
</dbReference>
<dbReference type="InterPro" id="IPR012763">
    <property type="entry name" value="DNA_pol_III_sug/sutau_N"/>
</dbReference>
<keyword evidence="5" id="KW-0479">Metal-binding</keyword>
<dbReference type="SMART" id="SM00382">
    <property type="entry name" value="AAA"/>
    <property type="match status" value="1"/>
</dbReference>
<keyword evidence="8 11" id="KW-0067">ATP-binding</keyword>
<sequence>MTADSPEPTQTPDQAYRVLARKYRPTRFEDLIGQEALVRTLRNAIAAKRLASAYILTGVRGIGKTTTARIIARAFTCTGADGTLTEPTAEPCGVCPNCRAIAEDRHVDVLEMDAASRTGVNDIREILDGVRYRPTSARAKIYIIDEVHMLSNAAFNALLKTLEEPPEHVKFIFATTEIRKVPVTVLSRCQRFDLRRVAAEELAAHFANIAKKEGAAIADEALRLIARAADGSVRDGLSLLDQAIAHGHGEVTGEQVRDMLGLADRGLTFDLFEAAMKGEAATALDLLARQYAMGADPSTIVADLLELSHWLTRVRVVPASADDPTLPEAERVRGRAMAETLSMAVLTRAWQILLKGLDEVRLAPNPLAAAEMVLIRLIYAADLPTPADALKALSGNPPPPRPPQGPGGPGGGGARMAINGGEAPTQPQFVAAPAQPQSAPTASAVILPASFEALVGFISEQRDLRLAAQLYQDVRLVAYEPGKIVYHPKPGMDRDFAHKLSHTLAALTGRPWAIVPTTDEEGQDTLQEQADAAERRREAEAAQNPLVQAVLKAFPDAAITRVRLTGAPLADAAPTDADTGETEE</sequence>
<keyword evidence="7" id="KW-0862">Zinc</keyword>
<dbReference type="GO" id="GO:0006261">
    <property type="term" value="P:DNA-templated DNA replication"/>
    <property type="evidence" value="ECO:0007669"/>
    <property type="project" value="TreeGrafter"/>
</dbReference>
<dbReference type="Gene3D" id="1.20.272.10">
    <property type="match status" value="1"/>
</dbReference>
<dbReference type="CDD" id="cd00009">
    <property type="entry name" value="AAA"/>
    <property type="match status" value="1"/>
</dbReference>
<keyword evidence="2 11" id="KW-0808">Transferase</keyword>
<dbReference type="EMBL" id="FLUO01000002">
    <property type="protein sequence ID" value="SBW12286.1"/>
    <property type="molecule type" value="Genomic_DNA"/>
</dbReference>
<dbReference type="NCBIfam" id="TIGR02397">
    <property type="entry name" value="dnaX_nterm"/>
    <property type="match status" value="1"/>
</dbReference>
<dbReference type="FunFam" id="1.10.8.60:FF:000013">
    <property type="entry name" value="DNA polymerase III subunit gamma/tau"/>
    <property type="match status" value="1"/>
</dbReference>
<accession>A0A212KKN5</accession>
<dbReference type="Pfam" id="PF12362">
    <property type="entry name" value="DUF3646"/>
    <property type="match status" value="1"/>
</dbReference>
<dbReference type="Gene3D" id="1.10.8.60">
    <property type="match status" value="1"/>
</dbReference>
<dbReference type="PANTHER" id="PTHR11669:SF0">
    <property type="entry name" value="PROTEIN STICHEL-LIKE 2"/>
    <property type="match status" value="1"/>
</dbReference>
<evidence type="ECO:0000256" key="6">
    <source>
        <dbReference type="ARBA" id="ARBA00022741"/>
    </source>
</evidence>
<organism evidence="14">
    <name type="scientific">uncultured Alphaproteobacteria bacterium</name>
    <dbReference type="NCBI Taxonomy" id="91750"/>
    <lineage>
        <taxon>Bacteria</taxon>
        <taxon>Pseudomonadati</taxon>
        <taxon>Pseudomonadota</taxon>
        <taxon>Alphaproteobacteria</taxon>
        <taxon>environmental samples</taxon>
    </lineage>
</organism>
<comment type="function">
    <text evidence="11">DNA polymerase III is a complex, multichain enzyme responsible for most of the replicative synthesis in bacteria. This DNA polymerase also exhibits 3' to 5' exonuclease activity.</text>
</comment>
<dbReference type="EC" id="2.7.7.7" evidence="11"/>
<dbReference type="FunFam" id="1.20.272.10:FF:000003">
    <property type="entry name" value="DNA polymerase III subunit gamma/tau"/>
    <property type="match status" value="1"/>
</dbReference>
<dbReference type="FunFam" id="3.40.50.300:FF:000014">
    <property type="entry name" value="DNA polymerase III subunit gamma/tau"/>
    <property type="match status" value="1"/>
</dbReference>
<dbReference type="Pfam" id="PF12169">
    <property type="entry name" value="DNA_pol3_gamma3"/>
    <property type="match status" value="1"/>
</dbReference>
<dbReference type="InterPro" id="IPR008921">
    <property type="entry name" value="DNA_pol3_clamp-load_cplx_C"/>
</dbReference>
<dbReference type="SUPFAM" id="SSF48019">
    <property type="entry name" value="post-AAA+ oligomerization domain-like"/>
    <property type="match status" value="1"/>
</dbReference>
<keyword evidence="6 11" id="KW-0547">Nucleotide-binding</keyword>
<feature type="domain" description="AAA+ ATPase" evidence="13">
    <location>
        <begin position="50"/>
        <end position="198"/>
    </location>
</feature>
<dbReference type="InterPro" id="IPR022754">
    <property type="entry name" value="DNA_pol_III_gamma-3"/>
</dbReference>
<gene>
    <name evidence="11" type="primary">dnaX</name>
    <name evidence="14" type="ORF">KL86APRO_20537</name>
</gene>
<dbReference type="InterPro" id="IPR027417">
    <property type="entry name" value="P-loop_NTPase"/>
</dbReference>
<dbReference type="GO" id="GO:0005524">
    <property type="term" value="F:ATP binding"/>
    <property type="evidence" value="ECO:0007669"/>
    <property type="project" value="UniProtKB-KW"/>
</dbReference>
<dbReference type="InterPro" id="IPR045085">
    <property type="entry name" value="HLD_clamp_pol_III_gamma_tau"/>
</dbReference>
<dbReference type="Gene3D" id="3.40.50.300">
    <property type="entry name" value="P-loop containing nucleotide triphosphate hydrolases"/>
    <property type="match status" value="1"/>
</dbReference>
<evidence type="ECO:0000256" key="11">
    <source>
        <dbReference type="RuleBase" id="RU364063"/>
    </source>
</evidence>
<dbReference type="GO" id="GO:0009360">
    <property type="term" value="C:DNA polymerase III complex"/>
    <property type="evidence" value="ECO:0007669"/>
    <property type="project" value="InterPro"/>
</dbReference>
<evidence type="ECO:0000313" key="14">
    <source>
        <dbReference type="EMBL" id="SBW12286.1"/>
    </source>
</evidence>
<dbReference type="NCBIfam" id="NF006585">
    <property type="entry name" value="PRK09111.1"/>
    <property type="match status" value="1"/>
</dbReference>
<feature type="compositionally biased region" description="Pro residues" evidence="12">
    <location>
        <begin position="396"/>
        <end position="406"/>
    </location>
</feature>
<keyword evidence="3 11" id="KW-0548">Nucleotidyltransferase</keyword>
<evidence type="ECO:0000256" key="8">
    <source>
        <dbReference type="ARBA" id="ARBA00022840"/>
    </source>
</evidence>
<dbReference type="GO" id="GO:0003677">
    <property type="term" value="F:DNA binding"/>
    <property type="evidence" value="ECO:0007669"/>
    <property type="project" value="InterPro"/>
</dbReference>
<evidence type="ECO:0000256" key="5">
    <source>
        <dbReference type="ARBA" id="ARBA00022723"/>
    </source>
</evidence>
<dbReference type="AlphaFoldDB" id="A0A212KKN5"/>
<dbReference type="Pfam" id="PF13177">
    <property type="entry name" value="DNA_pol3_delta2"/>
    <property type="match status" value="1"/>
</dbReference>
<keyword evidence="4 11" id="KW-0235">DNA replication</keyword>
<dbReference type="InterPro" id="IPR003593">
    <property type="entry name" value="AAA+_ATPase"/>
</dbReference>
<dbReference type="GO" id="GO:0046872">
    <property type="term" value="F:metal ion binding"/>
    <property type="evidence" value="ECO:0007669"/>
    <property type="project" value="UniProtKB-KW"/>
</dbReference>
<dbReference type="SUPFAM" id="SSF52540">
    <property type="entry name" value="P-loop containing nucleoside triphosphate hydrolases"/>
    <property type="match status" value="1"/>
</dbReference>
<reference evidence="14" key="1">
    <citation type="submission" date="2016-04" db="EMBL/GenBank/DDBJ databases">
        <authorList>
            <person name="Evans L.H."/>
            <person name="Alamgir A."/>
            <person name="Owens N."/>
            <person name="Weber N.D."/>
            <person name="Virtaneva K."/>
            <person name="Barbian K."/>
            <person name="Babar A."/>
            <person name="Rosenke K."/>
        </authorList>
    </citation>
    <scope>NUCLEOTIDE SEQUENCE</scope>
    <source>
        <strain evidence="14">86</strain>
    </source>
</reference>
<dbReference type="Pfam" id="PF22608">
    <property type="entry name" value="DNAX_ATPase_lid"/>
    <property type="match status" value="1"/>
</dbReference>
<evidence type="ECO:0000256" key="2">
    <source>
        <dbReference type="ARBA" id="ARBA00022679"/>
    </source>
</evidence>
<evidence type="ECO:0000256" key="10">
    <source>
        <dbReference type="ARBA" id="ARBA00049244"/>
    </source>
</evidence>
<dbReference type="GO" id="GO:0003887">
    <property type="term" value="F:DNA-directed DNA polymerase activity"/>
    <property type="evidence" value="ECO:0007669"/>
    <property type="project" value="UniProtKB-KW"/>
</dbReference>
<evidence type="ECO:0000256" key="4">
    <source>
        <dbReference type="ARBA" id="ARBA00022705"/>
    </source>
</evidence>
<protein>
    <recommendedName>
        <fullName evidence="11">DNA polymerase III subunit gamma/tau</fullName>
        <ecNumber evidence="11">2.7.7.7</ecNumber>
    </recommendedName>
</protein>
<evidence type="ECO:0000259" key="13">
    <source>
        <dbReference type="SMART" id="SM00382"/>
    </source>
</evidence>
<comment type="catalytic activity">
    <reaction evidence="10 11">
        <text>DNA(n) + a 2'-deoxyribonucleoside 5'-triphosphate = DNA(n+1) + diphosphate</text>
        <dbReference type="Rhea" id="RHEA:22508"/>
        <dbReference type="Rhea" id="RHEA-COMP:17339"/>
        <dbReference type="Rhea" id="RHEA-COMP:17340"/>
        <dbReference type="ChEBI" id="CHEBI:33019"/>
        <dbReference type="ChEBI" id="CHEBI:61560"/>
        <dbReference type="ChEBI" id="CHEBI:173112"/>
        <dbReference type="EC" id="2.7.7.7"/>
    </reaction>
</comment>
<comment type="similarity">
    <text evidence="1 11">Belongs to the DnaX/STICHEL family.</text>
</comment>
<dbReference type="InterPro" id="IPR022107">
    <property type="entry name" value="DNA_pol_III_gamma/tau_C"/>
</dbReference>
<dbReference type="PANTHER" id="PTHR11669">
    <property type="entry name" value="REPLICATION FACTOR C / DNA POLYMERASE III GAMMA-TAU SUBUNIT"/>
    <property type="match status" value="1"/>
</dbReference>
<evidence type="ECO:0000256" key="9">
    <source>
        <dbReference type="ARBA" id="ARBA00022932"/>
    </source>
</evidence>
<dbReference type="InterPro" id="IPR050238">
    <property type="entry name" value="DNA_Rep/Repair_Clamp_Loader"/>
</dbReference>
<feature type="region of interest" description="Disordered" evidence="12">
    <location>
        <begin position="390"/>
        <end position="425"/>
    </location>
</feature>
<evidence type="ECO:0000256" key="7">
    <source>
        <dbReference type="ARBA" id="ARBA00022833"/>
    </source>
</evidence>
<name>A0A212KKN5_9PROT</name>
<evidence type="ECO:0000256" key="3">
    <source>
        <dbReference type="ARBA" id="ARBA00022695"/>
    </source>
</evidence>
<evidence type="ECO:0000256" key="1">
    <source>
        <dbReference type="ARBA" id="ARBA00006360"/>
    </source>
</evidence>
<proteinExistence type="inferred from homology"/>
<evidence type="ECO:0000256" key="12">
    <source>
        <dbReference type="SAM" id="MobiDB-lite"/>
    </source>
</evidence>
<comment type="subunit">
    <text evidence="11">DNA polymerase III contains a core (composed of alpha, epsilon and theta chains) that associates with a tau subunit. This core dimerizes to form the POLIII' complex. PolIII' associates with the gamma complex (composed of gamma, delta, delta', psi and chi chains) and with the beta chain to form the complete DNA polymerase III complex.</text>
</comment>
<dbReference type="NCBIfam" id="NF004046">
    <property type="entry name" value="PRK05563.1"/>
    <property type="match status" value="1"/>
</dbReference>